<keyword evidence="10" id="KW-1185">Reference proteome</keyword>
<keyword evidence="2 8" id="KW-0812">Transmembrane</keyword>
<dbReference type="PANTHER" id="PTHR31386:SF2">
    <property type="entry name" value="SIMILAR TO RIKEN CDNA 2510039O18"/>
    <property type="match status" value="1"/>
</dbReference>
<evidence type="ECO:0000256" key="2">
    <source>
        <dbReference type="ARBA" id="ARBA00022692"/>
    </source>
</evidence>
<evidence type="ECO:0000313" key="9">
    <source>
        <dbReference type="EMBL" id="CAB3382784.1"/>
    </source>
</evidence>
<comment type="caution">
    <text evidence="9">The sequence shown here is derived from an EMBL/GenBank/DDBJ whole genome shotgun (WGS) entry which is preliminary data.</text>
</comment>
<keyword evidence="6" id="KW-0325">Glycoprotein</keyword>
<feature type="coiled-coil region" evidence="7">
    <location>
        <begin position="274"/>
        <end position="301"/>
    </location>
</feature>
<evidence type="ECO:0000256" key="7">
    <source>
        <dbReference type="SAM" id="Coils"/>
    </source>
</evidence>
<name>A0A8S1DXL5_9INSE</name>
<dbReference type="InterPro" id="IPR018795">
    <property type="entry name" value="K2013-like"/>
</dbReference>
<accession>A0A8S1DXL5</accession>
<evidence type="ECO:0000256" key="1">
    <source>
        <dbReference type="ARBA" id="ARBA00004479"/>
    </source>
</evidence>
<dbReference type="Pfam" id="PF10222">
    <property type="entry name" value="DUF2152"/>
    <property type="match status" value="1"/>
</dbReference>
<sequence length="604" mass="68676">MEFAEWFRRLKRSLDNYFTYRRTFIFVLVVCGLILYSLPEVLRRFAYTEEEDVALTCLKDRLTPFSLDLAQLNAHVQHSPLREGEKAFAPFTGNGHFGLETGTDSNIHIKNGRTLSLPIKCQPVVETRLSSEEWTEASVIQFVTGTVHKLQCSSVGVHATHQFYAHRSSSSVLVQAVQLTNPSDSPVTVALHQKGVRHWTAADVRKMSLPLSSKKSQSFTVATAMVDVPRSSLDHVVAVAVVLQAVPEQVQLNARSSTTFEFLTSVNYSEPVPRSEYLEKKREAEQRAIEAMKQAQSYRSRLYETHSSSWRQLWSTGFSISQSLAADAVNGDQINATTYYVLSHTPYIPVQQRAELQRALLYSEGCYGGLHTLQAQNLWTPLTTITEVENAVSLWLLTLEKQGCHNLLKAGASGVAEAMILSFGGLRFSNQHLEFNIHPKYLHRDFLFRRVSYGNLTHVNISVVVQDDNKAVILVSLDRSDKNYYACDAGCLDTPVQLGPEYKTFPVKLTEPLTSILYITYDKQHMEELRHTIHVQEINEAPAHEHHIIALHKHGHHLGGLPTLFWVSICFLILVFHMFLIKLIYNEYCGPQDRYRVRYKERHY</sequence>
<gene>
    <name evidence="9" type="ORF">CLODIP_2_CD09739</name>
</gene>
<dbReference type="Proteomes" id="UP000494165">
    <property type="component" value="Unassembled WGS sequence"/>
</dbReference>
<evidence type="ECO:0000256" key="4">
    <source>
        <dbReference type="ARBA" id="ARBA00022989"/>
    </source>
</evidence>
<evidence type="ECO:0000256" key="8">
    <source>
        <dbReference type="SAM" id="Phobius"/>
    </source>
</evidence>
<keyword evidence="7" id="KW-0175">Coiled coil</keyword>
<feature type="transmembrane region" description="Helical" evidence="8">
    <location>
        <begin position="564"/>
        <end position="585"/>
    </location>
</feature>
<proteinExistence type="predicted"/>
<feature type="transmembrane region" description="Helical" evidence="8">
    <location>
        <begin position="20"/>
        <end position="38"/>
    </location>
</feature>
<dbReference type="EMBL" id="CADEPI010000284">
    <property type="protein sequence ID" value="CAB3382784.1"/>
    <property type="molecule type" value="Genomic_DNA"/>
</dbReference>
<protein>
    <submittedName>
        <fullName evidence="9">Uncharacterized protein</fullName>
    </submittedName>
</protein>
<comment type="subcellular location">
    <subcellularLocation>
        <location evidence="1">Membrane</location>
        <topology evidence="1">Single-pass type I membrane protein</topology>
    </subcellularLocation>
</comment>
<dbReference type="OrthoDB" id="10017443at2759"/>
<dbReference type="AlphaFoldDB" id="A0A8S1DXL5"/>
<keyword evidence="4 8" id="KW-1133">Transmembrane helix</keyword>
<reference evidence="9 10" key="1">
    <citation type="submission" date="2020-04" db="EMBL/GenBank/DDBJ databases">
        <authorList>
            <person name="Alioto T."/>
            <person name="Alioto T."/>
            <person name="Gomez Garrido J."/>
        </authorList>
    </citation>
    <scope>NUCLEOTIDE SEQUENCE [LARGE SCALE GENOMIC DNA]</scope>
</reference>
<evidence type="ECO:0000256" key="6">
    <source>
        <dbReference type="ARBA" id="ARBA00023180"/>
    </source>
</evidence>
<dbReference type="GO" id="GO:0016020">
    <property type="term" value="C:membrane"/>
    <property type="evidence" value="ECO:0007669"/>
    <property type="project" value="UniProtKB-SubCell"/>
</dbReference>
<organism evidence="9 10">
    <name type="scientific">Cloeon dipterum</name>
    <dbReference type="NCBI Taxonomy" id="197152"/>
    <lineage>
        <taxon>Eukaryota</taxon>
        <taxon>Metazoa</taxon>
        <taxon>Ecdysozoa</taxon>
        <taxon>Arthropoda</taxon>
        <taxon>Hexapoda</taxon>
        <taxon>Insecta</taxon>
        <taxon>Pterygota</taxon>
        <taxon>Palaeoptera</taxon>
        <taxon>Ephemeroptera</taxon>
        <taxon>Pisciforma</taxon>
        <taxon>Baetidae</taxon>
        <taxon>Cloeon</taxon>
    </lineage>
</organism>
<evidence type="ECO:0000256" key="3">
    <source>
        <dbReference type="ARBA" id="ARBA00022729"/>
    </source>
</evidence>
<evidence type="ECO:0000313" key="10">
    <source>
        <dbReference type="Proteomes" id="UP000494165"/>
    </source>
</evidence>
<keyword evidence="3" id="KW-0732">Signal</keyword>
<keyword evidence="5 8" id="KW-0472">Membrane</keyword>
<evidence type="ECO:0000256" key="5">
    <source>
        <dbReference type="ARBA" id="ARBA00023136"/>
    </source>
</evidence>
<dbReference type="PANTHER" id="PTHR31386">
    <property type="entry name" value="UNCHARACTERIZED PROTEIN KIAA2013"/>
    <property type="match status" value="1"/>
</dbReference>